<keyword evidence="4" id="KW-1185">Reference proteome</keyword>
<feature type="region of interest" description="Disordered" evidence="1">
    <location>
        <begin position="28"/>
        <end position="50"/>
    </location>
</feature>
<keyword evidence="2" id="KW-0732">Signal</keyword>
<dbReference type="PROSITE" id="PS51257">
    <property type="entry name" value="PROKAR_LIPOPROTEIN"/>
    <property type="match status" value="1"/>
</dbReference>
<reference evidence="3 4" key="1">
    <citation type="submission" date="2020-08" db="EMBL/GenBank/DDBJ databases">
        <title>A Genomic Blueprint of the Chicken Gut Microbiome.</title>
        <authorList>
            <person name="Gilroy R."/>
            <person name="Ravi A."/>
            <person name="Getino M."/>
            <person name="Pursley I."/>
            <person name="Horton D.L."/>
            <person name="Alikhan N.-F."/>
            <person name="Baker D."/>
            <person name="Gharbi K."/>
            <person name="Hall N."/>
            <person name="Watson M."/>
            <person name="Adriaenssens E.M."/>
            <person name="Foster-Nyarko E."/>
            <person name="Jarju S."/>
            <person name="Secka A."/>
            <person name="Antonio M."/>
            <person name="Oren A."/>
            <person name="Chaudhuri R."/>
            <person name="La Ragione R.M."/>
            <person name="Hildebrand F."/>
            <person name="Pallen M.J."/>
        </authorList>
    </citation>
    <scope>NUCLEOTIDE SEQUENCE [LARGE SCALE GENOMIC DNA]</scope>
    <source>
        <strain evidence="3 4">Sa4CVA2</strain>
    </source>
</reference>
<proteinExistence type="predicted"/>
<dbReference type="GeneID" id="84652237"/>
<name>A0ABR8RIP2_9GAMM</name>
<sequence>MRALSTFKLTVTISFMLALAGCNNISSNSNPMPDSTPIQPPASNTSQPPKGLVAQCPTFDPAKTMCTAQYDPVCVKTQVGSVISYRTAGNACSACSTPEAVSYVKGECL</sequence>
<dbReference type="RefSeq" id="WP_144297078.1">
    <property type="nucleotide sequence ID" value="NZ_JACSQR010000014.1"/>
</dbReference>
<dbReference type="Proteomes" id="UP000606724">
    <property type="component" value="Unassembled WGS sequence"/>
</dbReference>
<feature type="compositionally biased region" description="Polar residues" evidence="1">
    <location>
        <begin position="28"/>
        <end position="48"/>
    </location>
</feature>
<protein>
    <recommendedName>
        <fullName evidence="5">Kazal-like domain-containing protein</fullName>
    </recommendedName>
</protein>
<accession>A0ABR8RIP2</accession>
<comment type="caution">
    <text evidence="3">The sequence shown here is derived from an EMBL/GenBank/DDBJ whole genome shotgun (WGS) entry which is preliminary data.</text>
</comment>
<evidence type="ECO:0000313" key="3">
    <source>
        <dbReference type="EMBL" id="MBD7947681.1"/>
    </source>
</evidence>
<feature type="chain" id="PRO_5045556895" description="Kazal-like domain-containing protein" evidence="2">
    <location>
        <begin position="21"/>
        <end position="109"/>
    </location>
</feature>
<gene>
    <name evidence="3" type="ORF">H9653_06585</name>
</gene>
<dbReference type="EMBL" id="JACSQR010000014">
    <property type="protein sequence ID" value="MBD7947681.1"/>
    <property type="molecule type" value="Genomic_DNA"/>
</dbReference>
<evidence type="ECO:0000313" key="4">
    <source>
        <dbReference type="Proteomes" id="UP000606724"/>
    </source>
</evidence>
<evidence type="ECO:0000256" key="1">
    <source>
        <dbReference type="SAM" id="MobiDB-lite"/>
    </source>
</evidence>
<organism evidence="3 4">
    <name type="scientific">Psychrobacter communis</name>
    <dbReference type="NCBI Taxonomy" id="2762238"/>
    <lineage>
        <taxon>Bacteria</taxon>
        <taxon>Pseudomonadati</taxon>
        <taxon>Pseudomonadota</taxon>
        <taxon>Gammaproteobacteria</taxon>
        <taxon>Moraxellales</taxon>
        <taxon>Moraxellaceae</taxon>
        <taxon>Psychrobacter</taxon>
    </lineage>
</organism>
<evidence type="ECO:0008006" key="5">
    <source>
        <dbReference type="Google" id="ProtNLM"/>
    </source>
</evidence>
<feature type="signal peptide" evidence="2">
    <location>
        <begin position="1"/>
        <end position="20"/>
    </location>
</feature>
<evidence type="ECO:0000256" key="2">
    <source>
        <dbReference type="SAM" id="SignalP"/>
    </source>
</evidence>